<feature type="domain" description="DUF4168" evidence="3">
    <location>
        <begin position="72"/>
        <end position="125"/>
    </location>
</feature>
<feature type="compositionally biased region" description="Pro residues" evidence="1">
    <location>
        <begin position="31"/>
        <end position="51"/>
    </location>
</feature>
<dbReference type="EMBL" id="JAMPLM010000001">
    <property type="protein sequence ID" value="MEP1057219.1"/>
    <property type="molecule type" value="Genomic_DNA"/>
</dbReference>
<feature type="domain" description="DUF4168" evidence="3">
    <location>
        <begin position="130"/>
        <end position="191"/>
    </location>
</feature>
<keyword evidence="2" id="KW-0732">Signal</keyword>
<name>A0ABV0KDD3_9CYAN</name>
<reference evidence="4 5" key="1">
    <citation type="submission" date="2022-04" db="EMBL/GenBank/DDBJ databases">
        <title>Positive selection, recombination, and allopatry shape intraspecific diversity of widespread and dominant cyanobacteria.</title>
        <authorList>
            <person name="Wei J."/>
            <person name="Shu W."/>
            <person name="Hu C."/>
        </authorList>
    </citation>
    <scope>NUCLEOTIDE SEQUENCE [LARGE SCALE GENOMIC DNA]</scope>
    <source>
        <strain evidence="4 5">AS-A4</strain>
    </source>
</reference>
<dbReference type="RefSeq" id="WP_190454153.1">
    <property type="nucleotide sequence ID" value="NZ_JAMPLM010000001.1"/>
</dbReference>
<gene>
    <name evidence="4" type="ORF">NDI38_02140</name>
</gene>
<feature type="compositionally biased region" description="Low complexity" evidence="1">
    <location>
        <begin position="52"/>
        <end position="72"/>
    </location>
</feature>
<dbReference type="Proteomes" id="UP001476950">
    <property type="component" value="Unassembled WGS sequence"/>
</dbReference>
<feature type="signal peptide" evidence="2">
    <location>
        <begin position="1"/>
        <end position="24"/>
    </location>
</feature>
<protein>
    <submittedName>
        <fullName evidence="4">DUF4168 domain-containing protein</fullName>
    </submittedName>
</protein>
<evidence type="ECO:0000313" key="5">
    <source>
        <dbReference type="Proteomes" id="UP001476950"/>
    </source>
</evidence>
<sequence>MMRHILAGCSLLVAVAVSSLPAQAQNTPAPAVKPAPAAQPAPATQPAPGAKPAPATQTAPAATPAPTKPATAQEKVSPEELKKFASATKQLLAIVNDTESQMVQAVEKQGLSQTRFNEIYQSKQNPNAKPATQITSKEEASYKQAVTQLTQLQKDAQTKMDQVVQAQGLPMERFNQIFAAVQKDPQLKQEVRKMIQN</sequence>
<evidence type="ECO:0000259" key="3">
    <source>
        <dbReference type="Pfam" id="PF13767"/>
    </source>
</evidence>
<feature type="chain" id="PRO_5046710321" evidence="2">
    <location>
        <begin position="25"/>
        <end position="197"/>
    </location>
</feature>
<evidence type="ECO:0000256" key="1">
    <source>
        <dbReference type="SAM" id="MobiDB-lite"/>
    </source>
</evidence>
<proteinExistence type="predicted"/>
<dbReference type="InterPro" id="IPR025433">
    <property type="entry name" value="DUF4168"/>
</dbReference>
<evidence type="ECO:0000313" key="4">
    <source>
        <dbReference type="EMBL" id="MEP1057219.1"/>
    </source>
</evidence>
<organism evidence="4 5">
    <name type="scientific">Stenomitos frigidus AS-A4</name>
    <dbReference type="NCBI Taxonomy" id="2933935"/>
    <lineage>
        <taxon>Bacteria</taxon>
        <taxon>Bacillati</taxon>
        <taxon>Cyanobacteriota</taxon>
        <taxon>Cyanophyceae</taxon>
        <taxon>Leptolyngbyales</taxon>
        <taxon>Leptolyngbyaceae</taxon>
        <taxon>Stenomitos</taxon>
    </lineage>
</organism>
<dbReference type="Pfam" id="PF13767">
    <property type="entry name" value="DUF4168"/>
    <property type="match status" value="2"/>
</dbReference>
<evidence type="ECO:0000256" key="2">
    <source>
        <dbReference type="SAM" id="SignalP"/>
    </source>
</evidence>
<keyword evidence="5" id="KW-1185">Reference proteome</keyword>
<accession>A0ABV0KDD3</accession>
<dbReference type="Gene3D" id="1.10.601.10">
    <property type="entry name" value="RNA Polymerase Primary Sigma Factor"/>
    <property type="match status" value="1"/>
</dbReference>
<feature type="region of interest" description="Disordered" evidence="1">
    <location>
        <begin position="26"/>
        <end position="80"/>
    </location>
</feature>
<comment type="caution">
    <text evidence="4">The sequence shown here is derived from an EMBL/GenBank/DDBJ whole genome shotgun (WGS) entry which is preliminary data.</text>
</comment>